<feature type="region of interest" description="Disordered" evidence="1">
    <location>
        <begin position="139"/>
        <end position="183"/>
    </location>
</feature>
<reference evidence="4 6" key="1">
    <citation type="submission" date="2020-06" db="EMBL/GenBank/DDBJ databases">
        <title>Description of novel acetic acid bacteria.</title>
        <authorList>
            <person name="Sombolestani A."/>
        </authorList>
    </citation>
    <scope>NUCLEOTIDE SEQUENCE [LARGE SCALE GENOMIC DNA]</scope>
    <source>
        <strain evidence="4 6">LMG 26838</strain>
    </source>
</reference>
<keyword evidence="5" id="KW-1185">Reference proteome</keyword>
<evidence type="ECO:0000313" key="3">
    <source>
        <dbReference type="EMBL" id="MBB3174532.1"/>
    </source>
</evidence>
<dbReference type="Proteomes" id="UP000565205">
    <property type="component" value="Unassembled WGS sequence"/>
</dbReference>
<feature type="chain" id="PRO_5036240748" evidence="2">
    <location>
        <begin position="22"/>
        <end position="183"/>
    </location>
</feature>
<evidence type="ECO:0000256" key="1">
    <source>
        <dbReference type="SAM" id="MobiDB-lite"/>
    </source>
</evidence>
<feature type="region of interest" description="Disordered" evidence="1">
    <location>
        <begin position="32"/>
        <end position="69"/>
    </location>
</feature>
<accession>A0A839V4S2</accession>
<comment type="caution">
    <text evidence="3">The sequence shown here is derived from an EMBL/GenBank/DDBJ whole genome shotgun (WGS) entry which is preliminary data.</text>
</comment>
<dbReference type="PROSITE" id="PS51257">
    <property type="entry name" value="PROKAR_LIPOPROTEIN"/>
    <property type="match status" value="1"/>
</dbReference>
<feature type="region of interest" description="Disordered" evidence="1">
    <location>
        <begin position="88"/>
        <end position="122"/>
    </location>
</feature>
<protein>
    <submittedName>
        <fullName evidence="4">DUF3035 domain-containing protein</fullName>
    </submittedName>
</protein>
<keyword evidence="2" id="KW-0732">Signal</keyword>
<sequence length="183" mass="18850">MNAARLTVLSLAATALCGLSACSGEQLERSFGLSRNSPDEFAVTTQPPLSLPPSERLPTPTPGAPRPQLADQRNQALETLAPDVAIKGDAAASSPGQQAMLAQAGTPDPSLGRAGVNGELDSPDRSFVDGIMFWKPPVGQNPLVDAPKESKRLQGAAQQGVSPTSGATPVQPAPKKSSFLGLF</sequence>
<dbReference type="EMBL" id="JABXXQ010000054">
    <property type="protein sequence ID" value="NVN29651.1"/>
    <property type="molecule type" value="Genomic_DNA"/>
</dbReference>
<evidence type="ECO:0000313" key="6">
    <source>
        <dbReference type="Proteomes" id="UP000565205"/>
    </source>
</evidence>
<dbReference type="InterPro" id="IPR021395">
    <property type="entry name" value="DUF3035"/>
</dbReference>
<evidence type="ECO:0000256" key="2">
    <source>
        <dbReference type="SAM" id="SignalP"/>
    </source>
</evidence>
<name>A0A839V4S2_9PROT</name>
<feature type="compositionally biased region" description="Polar residues" evidence="1">
    <location>
        <begin position="156"/>
        <end position="168"/>
    </location>
</feature>
<gene>
    <name evidence="3" type="ORF">FHR90_002373</name>
    <name evidence="4" type="ORF">HUK83_04775</name>
</gene>
<dbReference type="Pfam" id="PF11233">
    <property type="entry name" value="DUF3035"/>
    <property type="match status" value="1"/>
</dbReference>
<dbReference type="RefSeq" id="WP_176622520.1">
    <property type="nucleotide sequence ID" value="NZ_JABXXQ010000054.1"/>
</dbReference>
<dbReference type="EMBL" id="JACHXV010000008">
    <property type="protein sequence ID" value="MBB3174532.1"/>
    <property type="molecule type" value="Genomic_DNA"/>
</dbReference>
<evidence type="ECO:0000313" key="5">
    <source>
        <dbReference type="Proteomes" id="UP000557688"/>
    </source>
</evidence>
<organism evidence="3 5">
    <name type="scientific">Endobacter medicaginis</name>
    <dbReference type="NCBI Taxonomy" id="1181271"/>
    <lineage>
        <taxon>Bacteria</taxon>
        <taxon>Pseudomonadati</taxon>
        <taxon>Pseudomonadota</taxon>
        <taxon>Alphaproteobacteria</taxon>
        <taxon>Acetobacterales</taxon>
        <taxon>Acetobacteraceae</taxon>
        <taxon>Endobacter</taxon>
    </lineage>
</organism>
<reference evidence="3 5" key="2">
    <citation type="submission" date="2020-08" db="EMBL/GenBank/DDBJ databases">
        <title>Genomic Encyclopedia of Type Strains, Phase III (KMG-III): the genomes of soil and plant-associated and newly described type strains.</title>
        <authorList>
            <person name="Whitman W."/>
        </authorList>
    </citation>
    <scope>NUCLEOTIDE SEQUENCE [LARGE SCALE GENOMIC DNA]</scope>
    <source>
        <strain evidence="3 5">CECT 8088</strain>
    </source>
</reference>
<evidence type="ECO:0000313" key="4">
    <source>
        <dbReference type="EMBL" id="NVN29651.1"/>
    </source>
</evidence>
<dbReference type="AlphaFoldDB" id="A0A839V4S2"/>
<proteinExistence type="predicted"/>
<dbReference type="Proteomes" id="UP000557688">
    <property type="component" value="Unassembled WGS sequence"/>
</dbReference>
<feature type="signal peptide" evidence="2">
    <location>
        <begin position="1"/>
        <end position="21"/>
    </location>
</feature>